<accession>A0A1Y1IBZ4</accession>
<dbReference type="InterPro" id="IPR042532">
    <property type="entry name" value="EXOC3/Sec6_C"/>
</dbReference>
<keyword evidence="2" id="KW-0813">Transport</keyword>
<dbReference type="AlphaFoldDB" id="A0A1Y1IBZ4"/>
<dbReference type="Gene3D" id="1.10.357.50">
    <property type="match status" value="1"/>
</dbReference>
<proteinExistence type="inferred from homology"/>
<comment type="similarity">
    <text evidence="1">Belongs to the SEC6 family.</text>
</comment>
<sequence length="734" mass="83207">MAELSAIEAKEAAVKEVAKLLPLPENLASIAALKADFAQRQQANDAQLSTSVMTQVEQAKAGMDVLAASQATIGELRDAFMLIDKLCTECKNLIDHHDQINLLSHARNNLNTAIKDAEGMMSISEEAAAARASLANEKELVRTFERLNVLEGKRRFALAATGSRKAEASRLTEYFEEVSQTREMFEETLWGHIRDFFNLAQESPQTLVRCAKIVEMQEVIDAEAAREAAEADKASTAGGDPPGTTAPPKQPRNYKTRCFSELERGVEDHFHDLLNNFIHEDLKKVLDEASAIASELPDIYDYVAPCFPPQYEIFVFMVQLYTQHLSTMLRKLGDKAQDLANIDILKVMGWIARYQEQLLALGVEESKAEILAECGAMDPLMNAYVDRMQDSMQSWLSNILEDDWSRPPKFSDEGRCWTPSAVDFFRLLGEQVATVQNNCTGIMVYKVAQAVIQVMNDFQAAERRHMDEPVMEIGLEHLCALVNNNVRCYDLAKDLSENIMHSLPDYYAEQIHFEDTCRNFLDIAKDAVHLTLKLIFEDPGVRSILQALYQNDWYQGLVTETLIETFRDYFGDIERFIEERSFRRFAEACLERTIVAYVDALLLQKNYVKEATLERMGKDEYQINDFFKVHVNEKKVEKRVQPLADLRELIMSDSSESFELNYTTLLQNHPDCPPEVVAKLVGFREDIAKADKKEVIARCQEIFQATLKDGEGPKPGLIFSHLTAIPRPKLTLKK</sequence>
<keyword evidence="3" id="KW-0268">Exocytosis</keyword>
<dbReference type="STRING" id="105231.A0A1Y1IBZ4"/>
<evidence type="ECO:0000313" key="6">
    <source>
        <dbReference type="Proteomes" id="UP000054558"/>
    </source>
</evidence>
<gene>
    <name evidence="5" type="ORF">KFL_004270100</name>
</gene>
<dbReference type="Gene3D" id="1.10.357.70">
    <property type="entry name" value="Exocyst complex component Sec6, C-terminal domain"/>
    <property type="match status" value="1"/>
</dbReference>
<dbReference type="EMBL" id="DF237376">
    <property type="protein sequence ID" value="GAQ88430.1"/>
    <property type="molecule type" value="Genomic_DNA"/>
</dbReference>
<dbReference type="PANTHER" id="PTHR21292:SF1">
    <property type="entry name" value="EXOCYST COMPLEX COMPONENT 3"/>
    <property type="match status" value="1"/>
</dbReference>
<evidence type="ECO:0000313" key="5">
    <source>
        <dbReference type="EMBL" id="GAQ88430.1"/>
    </source>
</evidence>
<dbReference type="GO" id="GO:0006887">
    <property type="term" value="P:exocytosis"/>
    <property type="evidence" value="ECO:0000318"/>
    <property type="project" value="GO_Central"/>
</dbReference>
<protein>
    <submittedName>
        <fullName evidence="5">Exocyst protein Sec6</fullName>
    </submittedName>
</protein>
<dbReference type="InterPro" id="IPR010326">
    <property type="entry name" value="EXOC3/Sec6"/>
</dbReference>
<evidence type="ECO:0000256" key="3">
    <source>
        <dbReference type="ARBA" id="ARBA00022483"/>
    </source>
</evidence>
<dbReference type="PANTHER" id="PTHR21292">
    <property type="entry name" value="EXOCYST COMPLEX COMPONENT SEC6-RELATED"/>
    <property type="match status" value="1"/>
</dbReference>
<dbReference type="GO" id="GO:0000145">
    <property type="term" value="C:exocyst"/>
    <property type="evidence" value="ECO:0000318"/>
    <property type="project" value="GO_Central"/>
</dbReference>
<feature type="compositionally biased region" description="Low complexity" evidence="4">
    <location>
        <begin position="234"/>
        <end position="243"/>
    </location>
</feature>
<dbReference type="OMA" id="MNIGPKT"/>
<dbReference type="GO" id="GO:0000149">
    <property type="term" value="F:SNARE binding"/>
    <property type="evidence" value="ECO:0000318"/>
    <property type="project" value="GO_Central"/>
</dbReference>
<dbReference type="Pfam" id="PF06046">
    <property type="entry name" value="Sec6"/>
    <property type="match status" value="1"/>
</dbReference>
<evidence type="ECO:0000256" key="1">
    <source>
        <dbReference type="ARBA" id="ARBA00009447"/>
    </source>
</evidence>
<feature type="region of interest" description="Disordered" evidence="4">
    <location>
        <begin position="225"/>
        <end position="254"/>
    </location>
</feature>
<dbReference type="Proteomes" id="UP000054558">
    <property type="component" value="Unassembled WGS sequence"/>
</dbReference>
<organism evidence="5 6">
    <name type="scientific">Klebsormidium nitens</name>
    <name type="common">Green alga</name>
    <name type="synonym">Ulothrix nitens</name>
    <dbReference type="NCBI Taxonomy" id="105231"/>
    <lineage>
        <taxon>Eukaryota</taxon>
        <taxon>Viridiplantae</taxon>
        <taxon>Streptophyta</taxon>
        <taxon>Klebsormidiophyceae</taxon>
        <taxon>Klebsormidiales</taxon>
        <taxon>Klebsormidiaceae</taxon>
        <taxon>Klebsormidium</taxon>
    </lineage>
</organism>
<name>A0A1Y1IBZ4_KLENI</name>
<evidence type="ECO:0000256" key="4">
    <source>
        <dbReference type="SAM" id="MobiDB-lite"/>
    </source>
</evidence>
<dbReference type="OrthoDB" id="190098at2759"/>
<evidence type="ECO:0000256" key="2">
    <source>
        <dbReference type="ARBA" id="ARBA00022448"/>
    </source>
</evidence>
<keyword evidence="6" id="KW-1185">Reference proteome</keyword>
<dbReference type="GO" id="GO:0051601">
    <property type="term" value="P:exocyst localization"/>
    <property type="evidence" value="ECO:0000318"/>
    <property type="project" value="GO_Central"/>
</dbReference>
<reference evidence="5 6" key="1">
    <citation type="journal article" date="2014" name="Nat. Commun.">
        <title>Klebsormidium flaccidum genome reveals primary factors for plant terrestrial adaptation.</title>
        <authorList>
            <person name="Hori K."/>
            <person name="Maruyama F."/>
            <person name="Fujisawa T."/>
            <person name="Togashi T."/>
            <person name="Yamamoto N."/>
            <person name="Seo M."/>
            <person name="Sato S."/>
            <person name="Yamada T."/>
            <person name="Mori H."/>
            <person name="Tajima N."/>
            <person name="Moriyama T."/>
            <person name="Ikeuchi M."/>
            <person name="Watanabe M."/>
            <person name="Wada H."/>
            <person name="Kobayashi K."/>
            <person name="Saito M."/>
            <person name="Masuda T."/>
            <person name="Sasaki-Sekimoto Y."/>
            <person name="Mashiguchi K."/>
            <person name="Awai K."/>
            <person name="Shimojima M."/>
            <person name="Masuda S."/>
            <person name="Iwai M."/>
            <person name="Nobusawa T."/>
            <person name="Narise T."/>
            <person name="Kondo S."/>
            <person name="Saito H."/>
            <person name="Sato R."/>
            <person name="Murakawa M."/>
            <person name="Ihara Y."/>
            <person name="Oshima-Yamada Y."/>
            <person name="Ohtaka K."/>
            <person name="Satoh M."/>
            <person name="Sonobe K."/>
            <person name="Ishii M."/>
            <person name="Ohtani R."/>
            <person name="Kanamori-Sato M."/>
            <person name="Honoki R."/>
            <person name="Miyazaki D."/>
            <person name="Mochizuki H."/>
            <person name="Umetsu J."/>
            <person name="Higashi K."/>
            <person name="Shibata D."/>
            <person name="Kamiya Y."/>
            <person name="Sato N."/>
            <person name="Nakamura Y."/>
            <person name="Tabata S."/>
            <person name="Ida S."/>
            <person name="Kurokawa K."/>
            <person name="Ohta H."/>
        </authorList>
    </citation>
    <scope>NUCLEOTIDE SEQUENCE [LARGE SCALE GENOMIC DNA]</scope>
    <source>
        <strain evidence="5 6">NIES-2285</strain>
    </source>
</reference>